<dbReference type="AlphaFoldDB" id="A0A7T8HM08"/>
<dbReference type="OrthoDB" id="1887033at2759"/>
<evidence type="ECO:0000256" key="1">
    <source>
        <dbReference type="ARBA" id="ARBA00005641"/>
    </source>
</evidence>
<dbReference type="EMBL" id="CP045892">
    <property type="protein sequence ID" value="QQP52504.1"/>
    <property type="molecule type" value="Genomic_DNA"/>
</dbReference>
<dbReference type="SUPFAM" id="SSF51445">
    <property type="entry name" value="(Trans)glycosidases"/>
    <property type="match status" value="1"/>
</dbReference>
<evidence type="ECO:0000256" key="2">
    <source>
        <dbReference type="ARBA" id="ARBA00022801"/>
    </source>
</evidence>
<sequence>PFHEITLDKWACGYFTEDTSQGFQSLYDNANGIGDDFVAYWGLIAREFKGVSGVLGYDIMNEPWVGNVFQDSSYFLPGIGGSKNIAPLVERAAKQIWSEEDDAVVFFEGATWGTAFPIEKNSLLDNLLYTLFKNIDFKYIMKIVKPLCGKKLSFIVFWNIGSDVG</sequence>
<accession>A0A7T8HM08</accession>
<gene>
    <name evidence="6" type="ORF">FKW44_004678</name>
</gene>
<dbReference type="PANTHER" id="PTHR31308">
    <property type="match status" value="1"/>
</dbReference>
<evidence type="ECO:0000313" key="7">
    <source>
        <dbReference type="Proteomes" id="UP000595437"/>
    </source>
</evidence>
<evidence type="ECO:0000256" key="4">
    <source>
        <dbReference type="RuleBase" id="RU361153"/>
    </source>
</evidence>
<dbReference type="InterPro" id="IPR001547">
    <property type="entry name" value="Glyco_hydro_5"/>
</dbReference>
<organism evidence="6 7">
    <name type="scientific">Caligus rogercresseyi</name>
    <name type="common">Sea louse</name>
    <dbReference type="NCBI Taxonomy" id="217165"/>
    <lineage>
        <taxon>Eukaryota</taxon>
        <taxon>Metazoa</taxon>
        <taxon>Ecdysozoa</taxon>
        <taxon>Arthropoda</taxon>
        <taxon>Crustacea</taxon>
        <taxon>Multicrustacea</taxon>
        <taxon>Hexanauplia</taxon>
        <taxon>Copepoda</taxon>
        <taxon>Siphonostomatoida</taxon>
        <taxon>Caligidae</taxon>
        <taxon>Caligus</taxon>
    </lineage>
</organism>
<keyword evidence="2 4" id="KW-0378">Hydrolase</keyword>
<dbReference type="Pfam" id="PF00150">
    <property type="entry name" value="Cellulase"/>
    <property type="match status" value="1"/>
</dbReference>
<keyword evidence="7" id="KW-1185">Reference proteome</keyword>
<evidence type="ECO:0000259" key="5">
    <source>
        <dbReference type="Pfam" id="PF00150"/>
    </source>
</evidence>
<dbReference type="InterPro" id="IPR052066">
    <property type="entry name" value="Glycosphingolipid_Hydrolases"/>
</dbReference>
<dbReference type="PANTHER" id="PTHR31308:SF3">
    <property type="entry name" value="ENDOGLYCOCERAMIDASE"/>
    <property type="match status" value="1"/>
</dbReference>
<feature type="domain" description="Glycoside hydrolase family 5" evidence="5">
    <location>
        <begin position="25"/>
        <end position="115"/>
    </location>
</feature>
<protein>
    <recommendedName>
        <fullName evidence="5">Glycoside hydrolase family 5 domain-containing protein</fullName>
    </recommendedName>
</protein>
<comment type="similarity">
    <text evidence="1 4">Belongs to the glycosyl hydrolase 5 (cellulase A) family.</text>
</comment>
<dbReference type="GO" id="GO:0004553">
    <property type="term" value="F:hydrolase activity, hydrolyzing O-glycosyl compounds"/>
    <property type="evidence" value="ECO:0007669"/>
    <property type="project" value="InterPro"/>
</dbReference>
<keyword evidence="3 4" id="KW-0326">Glycosidase</keyword>
<evidence type="ECO:0000256" key="3">
    <source>
        <dbReference type="ARBA" id="ARBA00023295"/>
    </source>
</evidence>
<proteinExistence type="inferred from homology"/>
<dbReference type="Gene3D" id="3.20.20.80">
    <property type="entry name" value="Glycosidases"/>
    <property type="match status" value="1"/>
</dbReference>
<name>A0A7T8HM08_CALRO</name>
<evidence type="ECO:0000313" key="6">
    <source>
        <dbReference type="EMBL" id="QQP52504.1"/>
    </source>
</evidence>
<dbReference type="InterPro" id="IPR017853">
    <property type="entry name" value="GH"/>
</dbReference>
<reference evidence="7" key="1">
    <citation type="submission" date="2021-01" db="EMBL/GenBank/DDBJ databases">
        <title>Caligus Genome Assembly.</title>
        <authorList>
            <person name="Gallardo-Escarate C."/>
        </authorList>
    </citation>
    <scope>NUCLEOTIDE SEQUENCE [LARGE SCALE GENOMIC DNA]</scope>
</reference>
<dbReference type="GO" id="GO:0000272">
    <property type="term" value="P:polysaccharide catabolic process"/>
    <property type="evidence" value="ECO:0007669"/>
    <property type="project" value="InterPro"/>
</dbReference>
<dbReference type="Proteomes" id="UP000595437">
    <property type="component" value="Chromosome 3"/>
</dbReference>
<feature type="non-terminal residue" evidence="6">
    <location>
        <position position="1"/>
    </location>
</feature>